<evidence type="ECO:0000256" key="1">
    <source>
        <dbReference type="SAM" id="MobiDB-lite"/>
    </source>
</evidence>
<sequence length="673" mass="68987">MKCSLLALSTYIDGELSPDRRVELDAHLVGCRRCSTGAATLRDEKVRVGQLARVRVAPQSTRLMLEQVGITNLPDRPVGPQPAPAPRPPEEQLPWQGGKSSPALPWTPRRPDPSPPSIEEETVASVAPDAQPDLPFEREPVEDRPWSTDTAPAAALDPPREAGSVEARPGRGGPLRDDTWEKDDHWGGIEASAPSEGWEADLPAPVEAAVEQAWDDAPPRTSQPPPVFAVPVPARAPTRVNATGASMVWSRLRDAVAVRLALAHPSDAAEDSLQIVSGGPRRRGLPMPAEAGLTTSATAVAETPESPEPAPADAAASVELTGVAGARPAAAEIAVDAPIAAPADEVAETSWIDDDAPAGAGAPTEPLTWNAFGGSSYVREEERPPTPSEPSKPRSPGRHSRAVARERVSFAARARRGAAAAGAIARQGSTAAGAGMQRVIAAAQRGLGGATRRSGAAGGAGAATSRGVGATARPARGAVSVGARNPDRWVIAAVCAVAVIFITALVIGHRTSPAPAPTAHRATPTSAPSLATTAPAASAPAFSSAPAPVTAPPTAQTFGTGATGFQVRDIRYGQQPGFFRVVFDMGAVDANAGGTPKVAVSFKDATTMLVTFVGTVPAGSVNAPAGGVISSLALVSSSGGQTVYRVALTHPVTVTALFLTGTSPQLRFVLDLH</sequence>
<organism evidence="4 5">
    <name type="scientific">Candidatus Amunia macphersoniae</name>
    <dbReference type="NCBI Taxonomy" id="3127014"/>
    <lineage>
        <taxon>Bacteria</taxon>
        <taxon>Bacillati</taxon>
        <taxon>Candidatus Dormiibacterota</taxon>
        <taxon>Candidatus Dormibacteria</taxon>
        <taxon>Candidatus Aeolococcales</taxon>
        <taxon>Candidatus Aeolococcaceae</taxon>
        <taxon>Candidatus Amunia</taxon>
    </lineage>
</organism>
<comment type="caution">
    <text evidence="4">The sequence shown here is derived from an EMBL/GenBank/DDBJ whole genome shotgun (WGS) entry which is preliminary data.</text>
</comment>
<evidence type="ECO:0000256" key="2">
    <source>
        <dbReference type="SAM" id="Phobius"/>
    </source>
</evidence>
<feature type="region of interest" description="Disordered" evidence="1">
    <location>
        <begin position="450"/>
        <end position="479"/>
    </location>
</feature>
<name>A0A934KGQ3_9BACT</name>
<dbReference type="Pfam" id="PF13490">
    <property type="entry name" value="zf-HC2"/>
    <property type="match status" value="1"/>
</dbReference>
<feature type="region of interest" description="Disordered" evidence="1">
    <location>
        <begin position="70"/>
        <end position="182"/>
    </location>
</feature>
<accession>A0A934KGQ3</accession>
<feature type="compositionally biased region" description="Basic and acidic residues" evidence="1">
    <location>
        <begin position="135"/>
        <end position="146"/>
    </location>
</feature>
<keyword evidence="2" id="KW-1133">Transmembrane helix</keyword>
<reference evidence="4 5" key="1">
    <citation type="submission" date="2020-10" db="EMBL/GenBank/DDBJ databases">
        <title>Ca. Dormibacterota MAGs.</title>
        <authorList>
            <person name="Montgomery K."/>
        </authorList>
    </citation>
    <scope>NUCLEOTIDE SEQUENCE [LARGE SCALE GENOMIC DNA]</scope>
    <source>
        <strain evidence="4">Mitchell_Peninsula_5</strain>
    </source>
</reference>
<dbReference type="Gene3D" id="1.10.10.1320">
    <property type="entry name" value="Anti-sigma factor, zinc-finger domain"/>
    <property type="match status" value="1"/>
</dbReference>
<feature type="domain" description="Putative zinc-finger" evidence="3">
    <location>
        <begin position="7"/>
        <end position="34"/>
    </location>
</feature>
<dbReference type="Proteomes" id="UP000614410">
    <property type="component" value="Unassembled WGS sequence"/>
</dbReference>
<dbReference type="EMBL" id="JAEKNN010000060">
    <property type="protein sequence ID" value="MBJ7610274.1"/>
    <property type="molecule type" value="Genomic_DNA"/>
</dbReference>
<evidence type="ECO:0000313" key="5">
    <source>
        <dbReference type="Proteomes" id="UP000614410"/>
    </source>
</evidence>
<evidence type="ECO:0000259" key="3">
    <source>
        <dbReference type="Pfam" id="PF13490"/>
    </source>
</evidence>
<proteinExistence type="predicted"/>
<feature type="compositionally biased region" description="Low complexity" evidence="1">
    <location>
        <begin position="462"/>
        <end position="473"/>
    </location>
</feature>
<feature type="compositionally biased region" description="Low complexity" evidence="1">
    <location>
        <begin position="148"/>
        <end position="157"/>
    </location>
</feature>
<evidence type="ECO:0000313" key="4">
    <source>
        <dbReference type="EMBL" id="MBJ7610274.1"/>
    </source>
</evidence>
<feature type="region of interest" description="Disordered" evidence="1">
    <location>
        <begin position="377"/>
        <end position="404"/>
    </location>
</feature>
<feature type="transmembrane region" description="Helical" evidence="2">
    <location>
        <begin position="489"/>
        <end position="507"/>
    </location>
</feature>
<dbReference type="InterPro" id="IPR027383">
    <property type="entry name" value="Znf_put"/>
</dbReference>
<protein>
    <submittedName>
        <fullName evidence="4">Zf-HC2 domain-containing protein</fullName>
    </submittedName>
</protein>
<feature type="compositionally biased region" description="Pro residues" evidence="1">
    <location>
        <begin position="77"/>
        <end position="87"/>
    </location>
</feature>
<dbReference type="InterPro" id="IPR041916">
    <property type="entry name" value="Anti_sigma_zinc_sf"/>
</dbReference>
<dbReference type="AlphaFoldDB" id="A0A934KGQ3"/>
<feature type="region of interest" description="Disordered" evidence="1">
    <location>
        <begin position="512"/>
        <end position="556"/>
    </location>
</feature>
<gene>
    <name evidence="4" type="ORF">JF887_12705</name>
</gene>
<keyword evidence="2" id="KW-0812">Transmembrane</keyword>
<keyword evidence="2" id="KW-0472">Membrane</keyword>